<organism evidence="4 5">
    <name type="scientific">Pristionchus pacificus</name>
    <name type="common">Parasitic nematode worm</name>
    <dbReference type="NCBI Taxonomy" id="54126"/>
    <lineage>
        <taxon>Eukaryota</taxon>
        <taxon>Metazoa</taxon>
        <taxon>Ecdysozoa</taxon>
        <taxon>Nematoda</taxon>
        <taxon>Chromadorea</taxon>
        <taxon>Rhabditida</taxon>
        <taxon>Rhabditina</taxon>
        <taxon>Diplogasteromorpha</taxon>
        <taxon>Diplogasteroidea</taxon>
        <taxon>Neodiplogasteridae</taxon>
        <taxon>Pristionchus</taxon>
    </lineage>
</organism>
<dbReference type="Gene3D" id="3.60.21.10">
    <property type="match status" value="1"/>
</dbReference>
<sequence>MSLAVLLFTLGFLPISTMIVERKIVDPNSVERLWSEMRGSRIQDVITPDNDGAVNEPPSTDYLTVVMISDTHCNLGKMIDQNLIPYGDILIHAGDITTYGDAPELIKFNDELGRLSHPHKIVIAGNHELGFDPEEDQSMRKDKYQGQGTADGWKLLTNCTFLNDSSTTIDGVTFYGSSWHPLEGYPFYRPREQLKEKWESIPVGVDVLITHSPPIGHLDLYPPLERWGCRYLLEKVEQLRPLLHVFGHVHHCYGAVKNEHTIFVNAASEKSSKDGFNHPLIAYIPKKQQ</sequence>
<name>A0A8R1Y5R6_PRIPA</name>
<reference evidence="5" key="1">
    <citation type="journal article" date="2008" name="Nat. Genet.">
        <title>The Pristionchus pacificus genome provides a unique perspective on nematode lifestyle and parasitism.</title>
        <authorList>
            <person name="Dieterich C."/>
            <person name="Clifton S.W."/>
            <person name="Schuster L.N."/>
            <person name="Chinwalla A."/>
            <person name="Delehaunty K."/>
            <person name="Dinkelacker I."/>
            <person name="Fulton L."/>
            <person name="Fulton R."/>
            <person name="Godfrey J."/>
            <person name="Minx P."/>
            <person name="Mitreva M."/>
            <person name="Roeseler W."/>
            <person name="Tian H."/>
            <person name="Witte H."/>
            <person name="Yang S.P."/>
            <person name="Wilson R.K."/>
            <person name="Sommer R.J."/>
        </authorList>
    </citation>
    <scope>NUCLEOTIDE SEQUENCE [LARGE SCALE GENOMIC DNA]</scope>
    <source>
        <strain evidence="5">PS312</strain>
    </source>
</reference>
<dbReference type="PANTHER" id="PTHR12905:SF19">
    <property type="entry name" value="UPF0046 PROTEIN K07C11.7"/>
    <property type="match status" value="1"/>
</dbReference>
<evidence type="ECO:0000313" key="4">
    <source>
        <dbReference type="EnsemblMetazoa" id="PPA01905.1"/>
    </source>
</evidence>
<evidence type="ECO:0000256" key="2">
    <source>
        <dbReference type="SAM" id="SignalP"/>
    </source>
</evidence>
<dbReference type="AlphaFoldDB" id="A0A8R1Y5R6"/>
<dbReference type="InterPro" id="IPR029052">
    <property type="entry name" value="Metallo-depent_PP-like"/>
</dbReference>
<feature type="domain" description="Calcineurin-like phosphoesterase" evidence="3">
    <location>
        <begin position="64"/>
        <end position="251"/>
    </location>
</feature>
<comment type="similarity">
    <text evidence="1">Belongs to the UPF0046 family.</text>
</comment>
<accession>A0A8R1Y5R6</accession>
<evidence type="ECO:0000313" key="5">
    <source>
        <dbReference type="Proteomes" id="UP000005239"/>
    </source>
</evidence>
<evidence type="ECO:0000259" key="3">
    <source>
        <dbReference type="Pfam" id="PF00149"/>
    </source>
</evidence>
<evidence type="ECO:0000256" key="1">
    <source>
        <dbReference type="ARBA" id="ARBA00007993"/>
    </source>
</evidence>
<protein>
    <recommendedName>
        <fullName evidence="3">Calcineurin-like phosphoesterase domain-containing protein</fullName>
    </recommendedName>
</protein>
<dbReference type="GO" id="GO:0016787">
    <property type="term" value="F:hydrolase activity"/>
    <property type="evidence" value="ECO:0007669"/>
    <property type="project" value="InterPro"/>
</dbReference>
<dbReference type="EnsemblMetazoa" id="PPA01905.1">
    <property type="protein sequence ID" value="PPA01905.1"/>
    <property type="gene ID" value="WBGene00091459"/>
</dbReference>
<dbReference type="InterPro" id="IPR051693">
    <property type="entry name" value="UPF0046_metallophosphoest"/>
</dbReference>
<feature type="chain" id="PRO_5035881570" description="Calcineurin-like phosphoesterase domain-containing protein" evidence="2">
    <location>
        <begin position="18"/>
        <end position="289"/>
    </location>
</feature>
<dbReference type="CDD" id="cd07379">
    <property type="entry name" value="MPP_239FB"/>
    <property type="match status" value="1"/>
</dbReference>
<dbReference type="Proteomes" id="UP000005239">
    <property type="component" value="Unassembled WGS sequence"/>
</dbReference>
<dbReference type="PANTHER" id="PTHR12905">
    <property type="entry name" value="METALLOPHOSPHOESTERASE"/>
    <property type="match status" value="1"/>
</dbReference>
<keyword evidence="2" id="KW-0732">Signal</keyword>
<keyword evidence="5" id="KW-1185">Reference proteome</keyword>
<dbReference type="SUPFAM" id="SSF56300">
    <property type="entry name" value="Metallo-dependent phosphatases"/>
    <property type="match status" value="1"/>
</dbReference>
<dbReference type="Pfam" id="PF00149">
    <property type="entry name" value="Metallophos"/>
    <property type="match status" value="1"/>
</dbReference>
<gene>
    <name evidence="4" type="primary">WBGene00091459</name>
</gene>
<feature type="signal peptide" evidence="2">
    <location>
        <begin position="1"/>
        <end position="17"/>
    </location>
</feature>
<proteinExistence type="inferred from homology"/>
<reference evidence="4" key="2">
    <citation type="submission" date="2022-06" db="UniProtKB">
        <authorList>
            <consortium name="EnsemblMetazoa"/>
        </authorList>
    </citation>
    <scope>IDENTIFICATION</scope>
    <source>
        <strain evidence="4">PS312</strain>
    </source>
</reference>
<dbReference type="InterPro" id="IPR004843">
    <property type="entry name" value="Calcineurin-like_PHP"/>
</dbReference>